<dbReference type="EMBL" id="CP129968">
    <property type="protein sequence ID" value="WKK79735.1"/>
    <property type="molecule type" value="Genomic_DNA"/>
</dbReference>
<protein>
    <recommendedName>
        <fullName evidence="3">Lipoprotein</fullName>
    </recommendedName>
</protein>
<organism evidence="2">
    <name type="scientific">Marivirga arenosa</name>
    <dbReference type="NCBI Taxonomy" id="3059076"/>
    <lineage>
        <taxon>Bacteria</taxon>
        <taxon>Pseudomonadati</taxon>
        <taxon>Bacteroidota</taxon>
        <taxon>Cytophagia</taxon>
        <taxon>Cytophagales</taxon>
        <taxon>Marivirgaceae</taxon>
        <taxon>Marivirga</taxon>
    </lineage>
</organism>
<feature type="signal peptide" evidence="1">
    <location>
        <begin position="1"/>
        <end position="21"/>
    </location>
</feature>
<dbReference type="RefSeq" id="WP_302123917.1">
    <property type="nucleotide sequence ID" value="NZ_CP129968.2"/>
</dbReference>
<gene>
    <name evidence="2" type="ORF">QYS47_20845</name>
</gene>
<sequence>MKTLKTIKYALILASIFTFSACELIEEPNFDTTECTDGCNTQKTEDVTE</sequence>
<accession>A0AA49JA27</accession>
<evidence type="ECO:0008006" key="3">
    <source>
        <dbReference type="Google" id="ProtNLM"/>
    </source>
</evidence>
<dbReference type="KEGG" id="marp:QYS47_20845"/>
<evidence type="ECO:0000313" key="2">
    <source>
        <dbReference type="EMBL" id="WKK79735.1"/>
    </source>
</evidence>
<dbReference type="PROSITE" id="PS51257">
    <property type="entry name" value="PROKAR_LIPOPROTEIN"/>
    <property type="match status" value="1"/>
</dbReference>
<dbReference type="AlphaFoldDB" id="A0AA49JA27"/>
<evidence type="ECO:0000256" key="1">
    <source>
        <dbReference type="SAM" id="SignalP"/>
    </source>
</evidence>
<dbReference type="Proteomes" id="UP001232019">
    <property type="component" value="Chromosome"/>
</dbReference>
<keyword evidence="1" id="KW-0732">Signal</keyword>
<name>A0AA49JA27_9BACT</name>
<reference evidence="2" key="1">
    <citation type="submission" date="2023-08" db="EMBL/GenBank/DDBJ databases">
        <title>Comparative genomics and taxonomic characterization of three novel marine species of genus Marivirga.</title>
        <authorList>
            <person name="Muhammad N."/>
            <person name="Kim S.-G."/>
        </authorList>
    </citation>
    <scope>NUCLEOTIDE SEQUENCE</scope>
    <source>
        <strain evidence="2">BKB1-2</strain>
    </source>
</reference>
<feature type="chain" id="PRO_5041225394" description="Lipoprotein" evidence="1">
    <location>
        <begin position="22"/>
        <end position="49"/>
    </location>
</feature>
<proteinExistence type="predicted"/>